<dbReference type="SUPFAM" id="SSF140459">
    <property type="entry name" value="PE/PPE dimer-like"/>
    <property type="match status" value="1"/>
</dbReference>
<feature type="domain" description="PPE" evidence="3">
    <location>
        <begin position="111"/>
        <end position="251"/>
    </location>
</feature>
<feature type="compositionally biased region" description="Gly residues" evidence="2">
    <location>
        <begin position="1"/>
        <end position="10"/>
    </location>
</feature>
<gene>
    <name evidence="4" type="ORF">FHS23_000426</name>
</gene>
<dbReference type="AlphaFoldDB" id="A0A839RUL8"/>
<feature type="compositionally biased region" description="Gly residues" evidence="2">
    <location>
        <begin position="335"/>
        <end position="352"/>
    </location>
</feature>
<evidence type="ECO:0000256" key="2">
    <source>
        <dbReference type="SAM" id="MobiDB-lite"/>
    </source>
</evidence>
<evidence type="ECO:0000259" key="3">
    <source>
        <dbReference type="Pfam" id="PF00823"/>
    </source>
</evidence>
<feature type="compositionally biased region" description="Gly residues" evidence="2">
    <location>
        <begin position="360"/>
        <end position="370"/>
    </location>
</feature>
<evidence type="ECO:0000313" key="5">
    <source>
        <dbReference type="Proteomes" id="UP000550714"/>
    </source>
</evidence>
<feature type="region of interest" description="Disordered" evidence="2">
    <location>
        <begin position="405"/>
        <end position="508"/>
    </location>
</feature>
<sequence>MSQPGNGDGSTVGPVGTMLGGDGADLPPQQREAMYRAEAEAQYGNVPFGLPVSQLVADARAAGMNEQQIQKLAQDAEVLEGLQGSDQNYPGVDHQTIYQYVHQDLDSGQTTQLSDAWSQLVRLFEDFDGKFNEAVQQSQHHWEGESAEAARGYVRSLGSWSSTNSQQAQLASEAVYAQSSASETAKNTMPEPVQTDGLLKDFGSAVKDNPLDPIGAFNKAMETREKADAAHQQAAQVMTDYDRNLYEAASKQPAFSPPPEFGGAGQGGTSDFGTSNVVDISGGDATSVSGYSGGGPTGGASVTGGGPTGGGGYNGPSGNSPGAVPTPTPVAGRGPSTGAGQLPGTGPQGNGPVGPRVPTTGGGPGFGGMGPAPVGPMSGGGQAGGSTPYNSKLGGRAASAGFGPTGGGSAAGAAKGAAGAAGGAAGAGAASGAAKGMTGGAGAAPGAAAAAGGSGTRGGSGMMGGAGAGKGQQGGEEEEHQRPSWLVEADPDSLFGTDERTAPPVIGE</sequence>
<comment type="similarity">
    <text evidence="1">Belongs to the mycobacterial PPE family.</text>
</comment>
<comment type="caution">
    <text evidence="4">The sequence shown here is derived from an EMBL/GenBank/DDBJ whole genome shotgun (WGS) entry which is preliminary data.</text>
</comment>
<organism evidence="4 5">
    <name type="scientific">Prauserella isguenensis</name>
    <dbReference type="NCBI Taxonomy" id="1470180"/>
    <lineage>
        <taxon>Bacteria</taxon>
        <taxon>Bacillati</taxon>
        <taxon>Actinomycetota</taxon>
        <taxon>Actinomycetes</taxon>
        <taxon>Pseudonocardiales</taxon>
        <taxon>Pseudonocardiaceae</taxon>
        <taxon>Prauserella</taxon>
    </lineage>
</organism>
<dbReference type="Proteomes" id="UP000550714">
    <property type="component" value="Unassembled WGS sequence"/>
</dbReference>
<reference evidence="4 5" key="1">
    <citation type="submission" date="2020-08" db="EMBL/GenBank/DDBJ databases">
        <title>Genomic Encyclopedia of Type Strains, Phase III (KMG-III): the genomes of soil and plant-associated and newly described type strains.</title>
        <authorList>
            <person name="Whitman W."/>
        </authorList>
    </citation>
    <scope>NUCLEOTIDE SEQUENCE [LARGE SCALE GENOMIC DNA]</scope>
    <source>
        <strain evidence="4 5">CECT 8577</strain>
    </source>
</reference>
<name>A0A839RUL8_9PSEU</name>
<feature type="compositionally biased region" description="Gly residues" evidence="2">
    <location>
        <begin position="291"/>
        <end position="315"/>
    </location>
</feature>
<accession>A0A839RUL8</accession>
<dbReference type="EMBL" id="JACHWU010000001">
    <property type="protein sequence ID" value="MBB3049431.1"/>
    <property type="molecule type" value="Genomic_DNA"/>
</dbReference>
<dbReference type="Pfam" id="PF00823">
    <property type="entry name" value="PPE"/>
    <property type="match status" value="1"/>
</dbReference>
<dbReference type="Gene3D" id="1.20.1260.20">
    <property type="entry name" value="PPE superfamily"/>
    <property type="match status" value="1"/>
</dbReference>
<dbReference type="InterPro" id="IPR038332">
    <property type="entry name" value="PPE_sf"/>
</dbReference>
<protein>
    <recommendedName>
        <fullName evidence="3">PPE domain-containing protein</fullName>
    </recommendedName>
</protein>
<feature type="region of interest" description="Disordered" evidence="2">
    <location>
        <begin position="251"/>
        <end position="392"/>
    </location>
</feature>
<proteinExistence type="inferred from homology"/>
<evidence type="ECO:0000256" key="1">
    <source>
        <dbReference type="ARBA" id="ARBA00010652"/>
    </source>
</evidence>
<dbReference type="RefSeq" id="WP_183646916.1">
    <property type="nucleotide sequence ID" value="NZ_JACHWU010000001.1"/>
</dbReference>
<feature type="region of interest" description="Disordered" evidence="2">
    <location>
        <begin position="1"/>
        <end position="28"/>
    </location>
</feature>
<keyword evidence="5" id="KW-1185">Reference proteome</keyword>
<feature type="compositionally biased region" description="Low complexity" evidence="2">
    <location>
        <begin position="427"/>
        <end position="436"/>
    </location>
</feature>
<dbReference type="InterPro" id="IPR000030">
    <property type="entry name" value="PPE_dom"/>
</dbReference>
<feature type="compositionally biased region" description="Gly residues" evidence="2">
    <location>
        <begin position="452"/>
        <end position="474"/>
    </location>
</feature>
<evidence type="ECO:0000313" key="4">
    <source>
        <dbReference type="EMBL" id="MBB3049431.1"/>
    </source>
</evidence>